<gene>
    <name evidence="2" type="ORF">EZ242_15700</name>
</gene>
<evidence type="ECO:0000313" key="3">
    <source>
        <dbReference type="Proteomes" id="UP000297564"/>
    </source>
</evidence>
<keyword evidence="1" id="KW-1133">Transmembrane helix</keyword>
<dbReference type="RefSeq" id="WP_135286126.1">
    <property type="nucleotide sequence ID" value="NZ_SMLL01000006.1"/>
</dbReference>
<feature type="transmembrane region" description="Helical" evidence="1">
    <location>
        <begin position="12"/>
        <end position="34"/>
    </location>
</feature>
<dbReference type="EMBL" id="SMLL01000006">
    <property type="protein sequence ID" value="TFY97900.1"/>
    <property type="molecule type" value="Genomic_DNA"/>
</dbReference>
<feature type="transmembrane region" description="Helical" evidence="1">
    <location>
        <begin position="150"/>
        <end position="170"/>
    </location>
</feature>
<proteinExistence type="predicted"/>
<dbReference type="Proteomes" id="UP000297564">
    <property type="component" value="Unassembled WGS sequence"/>
</dbReference>
<accession>A0A4Z0BGJ0</accession>
<evidence type="ECO:0000313" key="2">
    <source>
        <dbReference type="EMBL" id="TFY97900.1"/>
    </source>
</evidence>
<comment type="caution">
    <text evidence="2">The sequence shown here is derived from an EMBL/GenBank/DDBJ whole genome shotgun (WGS) entry which is preliminary data.</text>
</comment>
<protein>
    <recommendedName>
        <fullName evidence="4">Glycosyltransferase RgtA/B/C/D-like domain-containing protein</fullName>
    </recommendedName>
</protein>
<keyword evidence="1" id="KW-0812">Transmembrane</keyword>
<organism evidence="2 3">
    <name type="scientific">Ramlibacter rhizophilus</name>
    <dbReference type="NCBI Taxonomy" id="1781167"/>
    <lineage>
        <taxon>Bacteria</taxon>
        <taxon>Pseudomonadati</taxon>
        <taxon>Pseudomonadota</taxon>
        <taxon>Betaproteobacteria</taxon>
        <taxon>Burkholderiales</taxon>
        <taxon>Comamonadaceae</taxon>
        <taxon>Ramlibacter</taxon>
    </lineage>
</organism>
<evidence type="ECO:0000256" key="1">
    <source>
        <dbReference type="SAM" id="Phobius"/>
    </source>
</evidence>
<reference evidence="2 3" key="1">
    <citation type="submission" date="2019-03" db="EMBL/GenBank/DDBJ databases">
        <title>Ramlibacter rhizophilus CCTCC AB2015357, whole genome shotgun sequence.</title>
        <authorList>
            <person name="Zhang X."/>
            <person name="Feng G."/>
            <person name="Zhu H."/>
        </authorList>
    </citation>
    <scope>NUCLEOTIDE SEQUENCE [LARGE SCALE GENOMIC DNA]</scope>
    <source>
        <strain evidence="2 3">CCTCC AB2015357</strain>
    </source>
</reference>
<feature type="transmembrane region" description="Helical" evidence="1">
    <location>
        <begin position="182"/>
        <end position="207"/>
    </location>
</feature>
<feature type="transmembrane region" description="Helical" evidence="1">
    <location>
        <begin position="219"/>
        <end position="239"/>
    </location>
</feature>
<keyword evidence="1" id="KW-0472">Membrane</keyword>
<dbReference type="AlphaFoldDB" id="A0A4Z0BGJ0"/>
<name>A0A4Z0BGJ0_9BURK</name>
<evidence type="ECO:0008006" key="4">
    <source>
        <dbReference type="Google" id="ProtNLM"/>
    </source>
</evidence>
<sequence>MNLESSPPRLLLACEPALVWLLGLFAFMAVPVALGGLGLSWDALNHHVYLGWIAQSPRFDRDLLAAASQSSQYPYLYWPMYRLATAGVSGVVAGGALASIASLAVPAVWMIARWCCPGRTWMDFLLRLSGVFLAFMGGVTLSLLDSTSNDFLAAIPLLWAFAVCTLLDGGPSDRRKVALSGLLAGIAVGFKLSNGPIALVMPVMWLIGTKAVPQAAARLSIGMLLSFIGGLIAYGWWGFQLWQQYGNPIYPLYHEWFSNLNRFAGIL</sequence>
<feature type="transmembrane region" description="Helical" evidence="1">
    <location>
        <begin position="83"/>
        <end position="112"/>
    </location>
</feature>
<dbReference type="OrthoDB" id="1814621at2"/>
<keyword evidence="3" id="KW-1185">Reference proteome</keyword>
<feature type="transmembrane region" description="Helical" evidence="1">
    <location>
        <begin position="124"/>
        <end position="144"/>
    </location>
</feature>